<dbReference type="InterPro" id="IPR004111">
    <property type="entry name" value="Repressor_TetR_C"/>
</dbReference>
<dbReference type="GO" id="GO:0045892">
    <property type="term" value="P:negative regulation of DNA-templated transcription"/>
    <property type="evidence" value="ECO:0007669"/>
    <property type="project" value="InterPro"/>
</dbReference>
<dbReference type="PANTHER" id="PTHR30055">
    <property type="entry name" value="HTH-TYPE TRANSCRIPTIONAL REGULATOR RUTR"/>
    <property type="match status" value="1"/>
</dbReference>
<dbReference type="GO" id="GO:0003700">
    <property type="term" value="F:DNA-binding transcription factor activity"/>
    <property type="evidence" value="ECO:0007669"/>
    <property type="project" value="TreeGrafter"/>
</dbReference>
<dbReference type="Gene3D" id="1.10.357.10">
    <property type="entry name" value="Tetracycline Repressor, domain 2"/>
    <property type="match status" value="1"/>
</dbReference>
<evidence type="ECO:0000256" key="2">
    <source>
        <dbReference type="ARBA" id="ARBA00023125"/>
    </source>
</evidence>
<dbReference type="RefSeq" id="WP_152194125.1">
    <property type="nucleotide sequence ID" value="NZ_VUKD01000001.1"/>
</dbReference>
<dbReference type="AlphaFoldDB" id="A0A6N7EK89"/>
<comment type="caution">
    <text evidence="6">The sequence shown here is derived from an EMBL/GenBank/DDBJ whole genome shotgun (WGS) entry which is preliminary data.</text>
</comment>
<keyword evidence="3" id="KW-0804">Transcription</keyword>
<accession>A0A6N7EK89</accession>
<dbReference type="PRINTS" id="PR00455">
    <property type="entry name" value="HTHTETR"/>
</dbReference>
<sequence>MPDERGLPPVVARMWGREQPSRRGPRPSLTLEQITAAAIAIADEEGLSGVSMGAVAARLGVATMSLYRYVGSKSELLTAMLDAVPAGPPPLGDAGWREYLAVWTRANRDMLLAHPWMLHVARTAPPVGPRSMHWLDRALAAMADTLLDDGEKISIATTLTGYANSDALLTHSLTAAAAARGPDGLGTVDDYGALLTELLDAEHYPTLSRVVASGVFAGGEEWVQDADFRFGLDLLLDGVEALVARRAART</sequence>
<protein>
    <submittedName>
        <fullName evidence="6">TetR family transcriptional regulator</fullName>
    </submittedName>
</protein>
<reference evidence="6 7" key="1">
    <citation type="submission" date="2019-10" db="EMBL/GenBank/DDBJ databases">
        <title>Georgenia wutianyii sp. nov. and Georgenia yuyongxinii sp. nov. isolated from plateau pika (Ochotona curzoniae) in the Qinghai-Tibet plateau of China.</title>
        <authorList>
            <person name="Tian Z."/>
        </authorList>
    </citation>
    <scope>NUCLEOTIDE SEQUENCE [LARGE SCALE GENOMIC DNA]</scope>
    <source>
        <strain evidence="6 7">JCM 19765</strain>
    </source>
</reference>
<evidence type="ECO:0000313" key="7">
    <source>
        <dbReference type="Proteomes" id="UP000437709"/>
    </source>
</evidence>
<name>A0A6N7EK89_9MICO</name>
<proteinExistence type="predicted"/>
<dbReference type="Proteomes" id="UP000437709">
    <property type="component" value="Unassembled WGS sequence"/>
</dbReference>
<feature type="domain" description="HTH tetR-type" evidence="5">
    <location>
        <begin position="28"/>
        <end position="88"/>
    </location>
</feature>
<dbReference type="InterPro" id="IPR009057">
    <property type="entry name" value="Homeodomain-like_sf"/>
</dbReference>
<dbReference type="Pfam" id="PF00440">
    <property type="entry name" value="TetR_N"/>
    <property type="match status" value="1"/>
</dbReference>
<dbReference type="PROSITE" id="PS50977">
    <property type="entry name" value="HTH_TETR_2"/>
    <property type="match status" value="1"/>
</dbReference>
<gene>
    <name evidence="6" type="ORF">GB881_07890</name>
</gene>
<evidence type="ECO:0000256" key="1">
    <source>
        <dbReference type="ARBA" id="ARBA00023015"/>
    </source>
</evidence>
<dbReference type="InterPro" id="IPR001647">
    <property type="entry name" value="HTH_TetR"/>
</dbReference>
<keyword evidence="1" id="KW-0805">Transcription regulation</keyword>
<dbReference type="Pfam" id="PF02909">
    <property type="entry name" value="TetR_C_1"/>
    <property type="match status" value="1"/>
</dbReference>
<dbReference type="OrthoDB" id="2570341at2"/>
<dbReference type="PANTHER" id="PTHR30055:SF151">
    <property type="entry name" value="TRANSCRIPTIONAL REGULATORY PROTEIN"/>
    <property type="match status" value="1"/>
</dbReference>
<dbReference type="EMBL" id="WHPC01000023">
    <property type="protein sequence ID" value="MPV36975.1"/>
    <property type="molecule type" value="Genomic_DNA"/>
</dbReference>
<dbReference type="SUPFAM" id="SSF48498">
    <property type="entry name" value="Tetracyclin repressor-like, C-terminal domain"/>
    <property type="match status" value="1"/>
</dbReference>
<feature type="DNA-binding region" description="H-T-H motif" evidence="4">
    <location>
        <begin position="51"/>
        <end position="70"/>
    </location>
</feature>
<evidence type="ECO:0000256" key="4">
    <source>
        <dbReference type="PROSITE-ProRule" id="PRU00335"/>
    </source>
</evidence>
<evidence type="ECO:0000259" key="5">
    <source>
        <dbReference type="PROSITE" id="PS50977"/>
    </source>
</evidence>
<organism evidence="6 7">
    <name type="scientific">Georgenia subflava</name>
    <dbReference type="NCBI Taxonomy" id="1622177"/>
    <lineage>
        <taxon>Bacteria</taxon>
        <taxon>Bacillati</taxon>
        <taxon>Actinomycetota</taxon>
        <taxon>Actinomycetes</taxon>
        <taxon>Micrococcales</taxon>
        <taxon>Bogoriellaceae</taxon>
        <taxon>Georgenia</taxon>
    </lineage>
</organism>
<dbReference type="GO" id="GO:0000976">
    <property type="term" value="F:transcription cis-regulatory region binding"/>
    <property type="evidence" value="ECO:0007669"/>
    <property type="project" value="TreeGrafter"/>
</dbReference>
<evidence type="ECO:0000256" key="3">
    <source>
        <dbReference type="ARBA" id="ARBA00023163"/>
    </source>
</evidence>
<keyword evidence="2 4" id="KW-0238">DNA-binding</keyword>
<dbReference type="SUPFAM" id="SSF46689">
    <property type="entry name" value="Homeodomain-like"/>
    <property type="match status" value="1"/>
</dbReference>
<dbReference type="InterPro" id="IPR036271">
    <property type="entry name" value="Tet_transcr_reg_TetR-rel_C_sf"/>
</dbReference>
<keyword evidence="7" id="KW-1185">Reference proteome</keyword>
<dbReference type="InterPro" id="IPR050109">
    <property type="entry name" value="HTH-type_TetR-like_transc_reg"/>
</dbReference>
<evidence type="ECO:0000313" key="6">
    <source>
        <dbReference type="EMBL" id="MPV36975.1"/>
    </source>
</evidence>
<dbReference type="Gene3D" id="1.10.10.60">
    <property type="entry name" value="Homeodomain-like"/>
    <property type="match status" value="1"/>
</dbReference>